<sequence length="352" mass="38742">MRRREFVAATAAATLALLHRGATDGATAAGQPKIPFGAAVRDGPLQDDEAYRQALVQYCQLVVGEGGLKWVDLRPDRSSFDFHQPDRLLAFARQNGMKMRGHTLAWYAAMPEWTNAITSAAEAERELTTHIETVVGRYRGEIPSWDVVNEPLSDDSSASVGLRDSVWAAALGERYVDIALRTAHAVDPRAQLVINDYGLEAATEKARARRLSLLDLVRRLRDRGTPLDAVGFQAHLPGDLDIDTDGVSQLVADLKSMDIEVLVTELDVIDDTLPAEIIERDAIVARRVQDLLGAILSVTQPTAILTWGLTDRYTWVPIWYKRGDGKPNRPLPLTDTFEPKPMMQAIQAVTGG</sequence>
<dbReference type="EC" id="3.2.1.8" evidence="9"/>
<gene>
    <name evidence="11" type="ORF">ACFQ33_19465</name>
</gene>
<comment type="caution">
    <text evidence="11">The sequence shown here is derived from an EMBL/GenBank/DDBJ whole genome shotgun (WGS) entry which is preliminary data.</text>
</comment>
<reference evidence="12" key="1">
    <citation type="journal article" date="2019" name="Int. J. Syst. Evol. Microbiol.">
        <title>The Global Catalogue of Microorganisms (GCM) 10K type strain sequencing project: providing services to taxonomists for standard genome sequencing and annotation.</title>
        <authorList>
            <consortium name="The Broad Institute Genomics Platform"/>
            <consortium name="The Broad Institute Genome Sequencing Center for Infectious Disease"/>
            <person name="Wu L."/>
            <person name="Ma J."/>
        </authorList>
    </citation>
    <scope>NUCLEOTIDE SEQUENCE [LARGE SCALE GENOMIC DNA]</scope>
    <source>
        <strain evidence="12">CCUG 55609</strain>
    </source>
</reference>
<dbReference type="PRINTS" id="PR00134">
    <property type="entry name" value="GLHYDRLASE10"/>
</dbReference>
<dbReference type="RefSeq" id="WP_374836248.1">
    <property type="nucleotide sequence ID" value="NZ_JBHEEW010000002.1"/>
</dbReference>
<evidence type="ECO:0000256" key="8">
    <source>
        <dbReference type="ARBA" id="ARBA00023326"/>
    </source>
</evidence>
<evidence type="ECO:0000256" key="1">
    <source>
        <dbReference type="ARBA" id="ARBA00000681"/>
    </source>
</evidence>
<dbReference type="Pfam" id="PF00331">
    <property type="entry name" value="Glyco_hydro_10"/>
    <property type="match status" value="1"/>
</dbReference>
<dbReference type="PANTHER" id="PTHR31490:SF88">
    <property type="entry name" value="BETA-XYLANASE"/>
    <property type="match status" value="1"/>
</dbReference>
<organism evidence="11 12">
    <name type="scientific">Mycoplana ramosa</name>
    <name type="common">Mycoplana bullata</name>
    <dbReference type="NCBI Taxonomy" id="40837"/>
    <lineage>
        <taxon>Bacteria</taxon>
        <taxon>Pseudomonadati</taxon>
        <taxon>Pseudomonadota</taxon>
        <taxon>Alphaproteobacteria</taxon>
        <taxon>Hyphomicrobiales</taxon>
        <taxon>Rhizobiaceae</taxon>
        <taxon>Mycoplana</taxon>
    </lineage>
</organism>
<evidence type="ECO:0000256" key="6">
    <source>
        <dbReference type="ARBA" id="ARBA00023277"/>
    </source>
</evidence>
<comment type="catalytic activity">
    <reaction evidence="1 9">
        <text>Endohydrolysis of (1-&gt;4)-beta-D-xylosidic linkages in xylans.</text>
        <dbReference type="EC" id="3.2.1.8"/>
    </reaction>
</comment>
<accession>A0ABW3Z1F5</accession>
<evidence type="ECO:0000256" key="4">
    <source>
        <dbReference type="ARBA" id="ARBA00022729"/>
    </source>
</evidence>
<dbReference type="EMBL" id="JBHTNF010000017">
    <property type="protein sequence ID" value="MFD1330072.1"/>
    <property type="molecule type" value="Genomic_DNA"/>
</dbReference>
<evidence type="ECO:0000256" key="2">
    <source>
        <dbReference type="ARBA" id="ARBA00007495"/>
    </source>
</evidence>
<keyword evidence="6 9" id="KW-0119">Carbohydrate metabolism</keyword>
<dbReference type="InterPro" id="IPR001000">
    <property type="entry name" value="GH10_dom"/>
</dbReference>
<keyword evidence="8 9" id="KW-0624">Polysaccharide degradation</keyword>
<dbReference type="SMART" id="SM00633">
    <property type="entry name" value="Glyco_10"/>
    <property type="match status" value="1"/>
</dbReference>
<keyword evidence="3" id="KW-0858">Xylan degradation</keyword>
<evidence type="ECO:0000313" key="11">
    <source>
        <dbReference type="EMBL" id="MFD1330072.1"/>
    </source>
</evidence>
<keyword evidence="12" id="KW-1185">Reference proteome</keyword>
<dbReference type="InterPro" id="IPR044846">
    <property type="entry name" value="GH10"/>
</dbReference>
<keyword evidence="7 9" id="KW-0326">Glycosidase</keyword>
<evidence type="ECO:0000256" key="7">
    <source>
        <dbReference type="ARBA" id="ARBA00023295"/>
    </source>
</evidence>
<keyword evidence="4" id="KW-0732">Signal</keyword>
<dbReference type="PROSITE" id="PS51760">
    <property type="entry name" value="GH10_2"/>
    <property type="match status" value="1"/>
</dbReference>
<dbReference type="SUPFAM" id="SSF51445">
    <property type="entry name" value="(Trans)glycosidases"/>
    <property type="match status" value="1"/>
</dbReference>
<keyword evidence="5 9" id="KW-0378">Hydrolase</keyword>
<proteinExistence type="inferred from homology"/>
<protein>
    <recommendedName>
        <fullName evidence="9">Beta-xylanase</fullName>
        <ecNumber evidence="9">3.2.1.8</ecNumber>
    </recommendedName>
</protein>
<dbReference type="Proteomes" id="UP001597173">
    <property type="component" value="Unassembled WGS sequence"/>
</dbReference>
<dbReference type="InterPro" id="IPR017853">
    <property type="entry name" value="GH"/>
</dbReference>
<feature type="domain" description="GH10" evidence="10">
    <location>
        <begin position="28"/>
        <end position="349"/>
    </location>
</feature>
<evidence type="ECO:0000256" key="9">
    <source>
        <dbReference type="RuleBase" id="RU361174"/>
    </source>
</evidence>
<comment type="similarity">
    <text evidence="2 9">Belongs to the glycosyl hydrolase 10 (cellulase F) family.</text>
</comment>
<evidence type="ECO:0000259" key="10">
    <source>
        <dbReference type="PROSITE" id="PS51760"/>
    </source>
</evidence>
<evidence type="ECO:0000313" key="12">
    <source>
        <dbReference type="Proteomes" id="UP001597173"/>
    </source>
</evidence>
<evidence type="ECO:0000256" key="5">
    <source>
        <dbReference type="ARBA" id="ARBA00022801"/>
    </source>
</evidence>
<dbReference type="Gene3D" id="3.20.20.80">
    <property type="entry name" value="Glycosidases"/>
    <property type="match status" value="1"/>
</dbReference>
<dbReference type="PANTHER" id="PTHR31490">
    <property type="entry name" value="GLYCOSYL HYDROLASE"/>
    <property type="match status" value="1"/>
</dbReference>
<name>A0ABW3Z1F5_MYCRA</name>
<evidence type="ECO:0000256" key="3">
    <source>
        <dbReference type="ARBA" id="ARBA00022651"/>
    </source>
</evidence>